<evidence type="ECO:0000256" key="2">
    <source>
        <dbReference type="ARBA" id="ARBA00022617"/>
    </source>
</evidence>
<evidence type="ECO:0000313" key="9">
    <source>
        <dbReference type="Proteomes" id="UP001061361"/>
    </source>
</evidence>
<dbReference type="Proteomes" id="UP001061361">
    <property type="component" value="Chromosome"/>
</dbReference>
<evidence type="ECO:0000256" key="4">
    <source>
        <dbReference type="ARBA" id="ARBA00022982"/>
    </source>
</evidence>
<dbReference type="RefSeq" id="WP_264981855.1">
    <property type="nucleotide sequence ID" value="NZ_AP026708.1"/>
</dbReference>
<name>A0ABM8AU10_9BACT</name>
<keyword evidence="5" id="KW-0408">Iron</keyword>
<dbReference type="NCBIfam" id="NF045722">
    <property type="entry name" value="c3_cytochr_TmcA"/>
    <property type="match status" value="1"/>
</dbReference>
<accession>A0ABM8AU10</accession>
<protein>
    <submittedName>
        <fullName evidence="8">Cytochrome c</fullName>
    </submittedName>
</protein>
<keyword evidence="1" id="KW-0813">Transport</keyword>
<dbReference type="SUPFAM" id="SSF48695">
    <property type="entry name" value="Multiheme cytochromes"/>
    <property type="match status" value="1"/>
</dbReference>
<sequence>MKKNTLKLAASMLTIIALVIAYMAPVAYSQDDMTHIPVDAFAKLERPQAAFEHDAHNEKAELEDCVVCHHSRNDDGTQNLEESSEGEACSSCHEVERTDGGTPLMRAYHGQCITCHETQGKGPVACGECHVK</sequence>
<proteinExistence type="predicted"/>
<dbReference type="Pfam" id="PF02085">
    <property type="entry name" value="Cytochrom_CIII"/>
    <property type="match status" value="1"/>
</dbReference>
<dbReference type="CDD" id="cd08168">
    <property type="entry name" value="Cytochrom_C3"/>
    <property type="match status" value="1"/>
</dbReference>
<keyword evidence="9" id="KW-1185">Reference proteome</keyword>
<dbReference type="InterPro" id="IPR020942">
    <property type="entry name" value="Cyt_c_III_dom"/>
</dbReference>
<evidence type="ECO:0000256" key="6">
    <source>
        <dbReference type="SAM" id="SignalP"/>
    </source>
</evidence>
<dbReference type="Gene3D" id="3.90.10.10">
    <property type="entry name" value="Cytochrome C3"/>
    <property type="match status" value="1"/>
</dbReference>
<evidence type="ECO:0000313" key="8">
    <source>
        <dbReference type="EMBL" id="BDQ34963.1"/>
    </source>
</evidence>
<feature type="chain" id="PRO_5046568659" evidence="6">
    <location>
        <begin position="30"/>
        <end position="132"/>
    </location>
</feature>
<evidence type="ECO:0000256" key="5">
    <source>
        <dbReference type="ARBA" id="ARBA00023004"/>
    </source>
</evidence>
<organism evidence="8 9">
    <name type="scientific">Pseudodesulfovibrio portus</name>
    <dbReference type="NCBI Taxonomy" id="231439"/>
    <lineage>
        <taxon>Bacteria</taxon>
        <taxon>Pseudomonadati</taxon>
        <taxon>Thermodesulfobacteriota</taxon>
        <taxon>Desulfovibrionia</taxon>
        <taxon>Desulfovibrionales</taxon>
        <taxon>Desulfovibrionaceae</taxon>
    </lineage>
</organism>
<feature type="signal peptide" evidence="6">
    <location>
        <begin position="1"/>
        <end position="29"/>
    </location>
</feature>
<evidence type="ECO:0000256" key="1">
    <source>
        <dbReference type="ARBA" id="ARBA00022448"/>
    </source>
</evidence>
<evidence type="ECO:0000259" key="7">
    <source>
        <dbReference type="Pfam" id="PF02085"/>
    </source>
</evidence>
<keyword evidence="4" id="KW-0249">Electron transport</keyword>
<dbReference type="InterPro" id="IPR036280">
    <property type="entry name" value="Multihaem_cyt_sf"/>
</dbReference>
<feature type="domain" description="Class III cytochrome C" evidence="7">
    <location>
        <begin position="33"/>
        <end position="130"/>
    </location>
</feature>
<gene>
    <name evidence="8" type="ORF">JCM14722_25050</name>
</gene>
<reference evidence="8" key="1">
    <citation type="submission" date="2022-08" db="EMBL/GenBank/DDBJ databases">
        <title>Genome Sequence of the sulphate-reducing bacterium, Pseudodesulfovibrio portus JCM14722.</title>
        <authorList>
            <person name="Kondo R."/>
            <person name="Kataoka T."/>
        </authorList>
    </citation>
    <scope>NUCLEOTIDE SEQUENCE</scope>
    <source>
        <strain evidence="8">JCM 14722</strain>
    </source>
</reference>
<keyword evidence="6" id="KW-0732">Signal</keyword>
<dbReference type="EMBL" id="AP026708">
    <property type="protein sequence ID" value="BDQ34963.1"/>
    <property type="molecule type" value="Genomic_DNA"/>
</dbReference>
<dbReference type="InterPro" id="IPR054899">
    <property type="entry name" value="c3_cytochr_TmcA"/>
</dbReference>
<dbReference type="InterPro" id="IPR002322">
    <property type="entry name" value="Cyt_c_III"/>
</dbReference>
<keyword evidence="2" id="KW-0349">Heme</keyword>
<dbReference type="PRINTS" id="PR00609">
    <property type="entry name" value="CYTOCHROMEC3"/>
</dbReference>
<keyword evidence="3" id="KW-0479">Metal-binding</keyword>
<evidence type="ECO:0000256" key="3">
    <source>
        <dbReference type="ARBA" id="ARBA00022723"/>
    </source>
</evidence>